<gene>
    <name evidence="2" type="ORF">SAMN02799615_02434</name>
</gene>
<sequence>MPQRDPDIYASAHLRHLLAEEAAAMAPLLQRCAGSHALLLSALSHDHPPVLPLLGFWTRMRLLGSRYQGDVRARADEPLPFADDAFGLVLLRHAVEVAPVPQALLQEACRVLAPGGVLAVTGLHPLSAWLPWVYWQRRHSFMPALTSPLTLERWVRAGELDIERVERVGHVWPNAGAKARGAHPLGGAYLLIARKNRRVAVLPKLKPALVPAPVNVKLAPGARRGTSADA</sequence>
<dbReference type="EMBL" id="FONH01000007">
    <property type="protein sequence ID" value="SFF09878.1"/>
    <property type="molecule type" value="Genomic_DNA"/>
</dbReference>
<dbReference type="InterPro" id="IPR029063">
    <property type="entry name" value="SAM-dependent_MTases_sf"/>
</dbReference>
<dbReference type="RefSeq" id="WP_026633258.1">
    <property type="nucleotide sequence ID" value="NZ_FONH01000007.1"/>
</dbReference>
<dbReference type="AlphaFoldDB" id="A0A1I2FYK3"/>
<accession>A0A1I2FYK3</accession>
<dbReference type="Proteomes" id="UP000199477">
    <property type="component" value="Unassembled WGS sequence"/>
</dbReference>
<dbReference type="SUPFAM" id="SSF53335">
    <property type="entry name" value="S-adenosyl-L-methionine-dependent methyltransferases"/>
    <property type="match status" value="1"/>
</dbReference>
<dbReference type="GO" id="GO:0008757">
    <property type="term" value="F:S-adenosylmethionine-dependent methyltransferase activity"/>
    <property type="evidence" value="ECO:0007669"/>
    <property type="project" value="InterPro"/>
</dbReference>
<reference evidence="3" key="1">
    <citation type="submission" date="2016-10" db="EMBL/GenBank/DDBJ databases">
        <authorList>
            <person name="Varghese N."/>
            <person name="Submissions S."/>
        </authorList>
    </citation>
    <scope>NUCLEOTIDE SEQUENCE [LARGE SCALE GENOMIC DNA]</scope>
    <source>
        <strain evidence="3">UNC178MFTsu3.1</strain>
    </source>
</reference>
<name>A0A1I2FYK3_9GAMM</name>
<dbReference type="Pfam" id="PF08241">
    <property type="entry name" value="Methyltransf_11"/>
    <property type="match status" value="1"/>
</dbReference>
<keyword evidence="3" id="KW-1185">Reference proteome</keyword>
<dbReference type="STRING" id="500610.SAMN02799615_02434"/>
<dbReference type="InterPro" id="IPR013216">
    <property type="entry name" value="Methyltransf_11"/>
</dbReference>
<protein>
    <submittedName>
        <fullName evidence="2">Methyltransferase domain-containing protein</fullName>
    </submittedName>
</protein>
<keyword evidence="2" id="KW-0808">Transferase</keyword>
<dbReference type="Gene3D" id="3.40.50.150">
    <property type="entry name" value="Vaccinia Virus protein VP39"/>
    <property type="match status" value="1"/>
</dbReference>
<feature type="domain" description="Methyltransferase type 11" evidence="1">
    <location>
        <begin position="71"/>
        <end position="119"/>
    </location>
</feature>
<evidence type="ECO:0000313" key="3">
    <source>
        <dbReference type="Proteomes" id="UP000199477"/>
    </source>
</evidence>
<dbReference type="GO" id="GO:0032259">
    <property type="term" value="P:methylation"/>
    <property type="evidence" value="ECO:0007669"/>
    <property type="project" value="UniProtKB-KW"/>
</dbReference>
<proteinExistence type="predicted"/>
<evidence type="ECO:0000259" key="1">
    <source>
        <dbReference type="Pfam" id="PF08241"/>
    </source>
</evidence>
<evidence type="ECO:0000313" key="2">
    <source>
        <dbReference type="EMBL" id="SFF09878.1"/>
    </source>
</evidence>
<organism evidence="2 3">
    <name type="scientific">Dyella marensis</name>
    <dbReference type="NCBI Taxonomy" id="500610"/>
    <lineage>
        <taxon>Bacteria</taxon>
        <taxon>Pseudomonadati</taxon>
        <taxon>Pseudomonadota</taxon>
        <taxon>Gammaproteobacteria</taxon>
        <taxon>Lysobacterales</taxon>
        <taxon>Rhodanobacteraceae</taxon>
        <taxon>Dyella</taxon>
    </lineage>
</organism>
<keyword evidence="2" id="KW-0489">Methyltransferase</keyword>